<dbReference type="GO" id="GO:0005615">
    <property type="term" value="C:extracellular space"/>
    <property type="evidence" value="ECO:0007669"/>
    <property type="project" value="InterPro"/>
</dbReference>
<dbReference type="AlphaFoldDB" id="A0A830B4R5"/>
<dbReference type="Gene3D" id="3.30.497.10">
    <property type="entry name" value="Antithrombin, subunit I, domain 2"/>
    <property type="match status" value="1"/>
</dbReference>
<feature type="domain" description="Serpin" evidence="4">
    <location>
        <begin position="94"/>
        <end position="367"/>
    </location>
</feature>
<reference evidence="5" key="1">
    <citation type="submission" date="2020-07" db="EMBL/GenBank/DDBJ databases">
        <title>Ethylene signaling mediates host invasion by parasitic plants.</title>
        <authorList>
            <person name="Yoshida S."/>
        </authorList>
    </citation>
    <scope>NUCLEOTIDE SEQUENCE</scope>
    <source>
        <strain evidence="5">Okayama</strain>
    </source>
</reference>
<comment type="caution">
    <text evidence="5">The sequence shown here is derived from an EMBL/GenBank/DDBJ whole genome shotgun (WGS) entry which is preliminary data.</text>
</comment>
<sequence length="386" mass="42772">MVTSTDDGNGGLSAGNYSNPSSNRQDNNSWWAYLKWIPGAQPWASPPCPYPIAAWPGLQAQSQWTPSPFDQKYELAKALRNLRESIVKQTDVSLTLAKHVISTQAKDTNFVFSPLSMHVLLCMVAAGSGGPTRDQLLGYLKSSSVEELNSLSSQQSLKLKPAFKEIVENDYKAASNHVDFQNKAEEVRQEVNAWAEKETNGLIKDLLPSGSAKDHDFFLSNGTSVRVPFMTSQDKQCVSAFDDFKVLRLPYKQGDDNRMFSMYLYLPDARDGLPALVDKFGSIPGFIERHLPDGPVRLEDFRLPKFKIQFDFEASGTLRAGIGSPFLAARWSDGDGGRWRGSLDFAIRPQGDHRSGRTRHRGRSSFGLSHGAGLFEVRAKEVGFCG</sequence>
<dbReference type="EMBL" id="BMAC01000005">
    <property type="protein sequence ID" value="GFP79195.1"/>
    <property type="molecule type" value="Genomic_DNA"/>
</dbReference>
<dbReference type="InterPro" id="IPR023796">
    <property type="entry name" value="Serpin_dom"/>
</dbReference>
<evidence type="ECO:0000313" key="6">
    <source>
        <dbReference type="Proteomes" id="UP000653305"/>
    </source>
</evidence>
<dbReference type="PANTHER" id="PTHR11461">
    <property type="entry name" value="SERINE PROTEASE INHIBITOR, SERPIN"/>
    <property type="match status" value="1"/>
</dbReference>
<feature type="region of interest" description="Disordered" evidence="3">
    <location>
        <begin position="1"/>
        <end position="23"/>
    </location>
</feature>
<name>A0A830B4R5_9LAMI</name>
<evidence type="ECO:0000256" key="3">
    <source>
        <dbReference type="SAM" id="MobiDB-lite"/>
    </source>
</evidence>
<dbReference type="SUPFAM" id="SSF56574">
    <property type="entry name" value="Serpins"/>
    <property type="match status" value="1"/>
</dbReference>
<keyword evidence="6" id="KW-1185">Reference proteome</keyword>
<dbReference type="OrthoDB" id="1063785at2759"/>
<evidence type="ECO:0000256" key="2">
    <source>
        <dbReference type="RuleBase" id="RU000411"/>
    </source>
</evidence>
<gene>
    <name evidence="5" type="ORF">PHJA_000063000</name>
</gene>
<evidence type="ECO:0000259" key="4">
    <source>
        <dbReference type="SMART" id="SM00093"/>
    </source>
</evidence>
<evidence type="ECO:0000313" key="5">
    <source>
        <dbReference type="EMBL" id="GFP79195.1"/>
    </source>
</evidence>
<dbReference type="InterPro" id="IPR036186">
    <property type="entry name" value="Serpin_sf"/>
</dbReference>
<dbReference type="InterPro" id="IPR042185">
    <property type="entry name" value="Serpin_sf_2"/>
</dbReference>
<protein>
    <submittedName>
        <fullName evidence="5">Serpin-zx</fullName>
    </submittedName>
</protein>
<dbReference type="SMART" id="SM00093">
    <property type="entry name" value="SERPIN"/>
    <property type="match status" value="1"/>
</dbReference>
<comment type="similarity">
    <text evidence="1 2">Belongs to the serpin family.</text>
</comment>
<evidence type="ECO:0000256" key="1">
    <source>
        <dbReference type="ARBA" id="ARBA00009500"/>
    </source>
</evidence>
<organism evidence="5 6">
    <name type="scientific">Phtheirospermum japonicum</name>
    <dbReference type="NCBI Taxonomy" id="374723"/>
    <lineage>
        <taxon>Eukaryota</taxon>
        <taxon>Viridiplantae</taxon>
        <taxon>Streptophyta</taxon>
        <taxon>Embryophyta</taxon>
        <taxon>Tracheophyta</taxon>
        <taxon>Spermatophyta</taxon>
        <taxon>Magnoliopsida</taxon>
        <taxon>eudicotyledons</taxon>
        <taxon>Gunneridae</taxon>
        <taxon>Pentapetalae</taxon>
        <taxon>asterids</taxon>
        <taxon>lamiids</taxon>
        <taxon>Lamiales</taxon>
        <taxon>Orobanchaceae</taxon>
        <taxon>Orobanchaceae incertae sedis</taxon>
        <taxon>Phtheirospermum</taxon>
    </lineage>
</organism>
<proteinExistence type="inferred from homology"/>
<dbReference type="InterPro" id="IPR000215">
    <property type="entry name" value="Serpin_fam"/>
</dbReference>
<dbReference type="GO" id="GO:0004867">
    <property type="term" value="F:serine-type endopeptidase inhibitor activity"/>
    <property type="evidence" value="ECO:0007669"/>
    <property type="project" value="InterPro"/>
</dbReference>
<dbReference type="Pfam" id="PF00079">
    <property type="entry name" value="Serpin"/>
    <property type="match status" value="2"/>
</dbReference>
<dbReference type="PANTHER" id="PTHR11461:SF211">
    <property type="entry name" value="GH10112P-RELATED"/>
    <property type="match status" value="1"/>
</dbReference>
<dbReference type="Proteomes" id="UP000653305">
    <property type="component" value="Unassembled WGS sequence"/>
</dbReference>
<dbReference type="Gene3D" id="2.30.39.10">
    <property type="entry name" value="Alpha-1-antitrypsin, domain 1"/>
    <property type="match status" value="1"/>
</dbReference>
<dbReference type="InterPro" id="IPR042178">
    <property type="entry name" value="Serpin_sf_1"/>
</dbReference>
<accession>A0A830B4R5</accession>